<dbReference type="GeneID" id="34522171"/>
<dbReference type="HOGENOM" id="CLU_1441262_0_0_1"/>
<dbReference type="PROSITE" id="PS51083">
    <property type="entry name" value="ZF_HIT"/>
    <property type="match status" value="1"/>
</dbReference>
<dbReference type="AlphaFoldDB" id="W6MR16"/>
<dbReference type="PANTHER" id="PTHR13093">
    <property type="entry name" value="ZINC FINGER HIT DOMAIN CONTAINING PROTEIN 1"/>
    <property type="match status" value="1"/>
</dbReference>
<keyword evidence="7" id="KW-1185">Reference proteome</keyword>
<organism evidence="6 7">
    <name type="scientific">Kuraishia capsulata CBS 1993</name>
    <dbReference type="NCBI Taxonomy" id="1382522"/>
    <lineage>
        <taxon>Eukaryota</taxon>
        <taxon>Fungi</taxon>
        <taxon>Dikarya</taxon>
        <taxon>Ascomycota</taxon>
        <taxon>Saccharomycotina</taxon>
        <taxon>Pichiomycetes</taxon>
        <taxon>Pichiales</taxon>
        <taxon>Pichiaceae</taxon>
        <taxon>Kuraishia</taxon>
    </lineage>
</organism>
<dbReference type="Proteomes" id="UP000019384">
    <property type="component" value="Unassembled WGS sequence"/>
</dbReference>
<accession>W6MR16</accession>
<keyword evidence="3" id="KW-0862">Zinc</keyword>
<reference evidence="6" key="1">
    <citation type="submission" date="2013-12" db="EMBL/GenBank/DDBJ databases">
        <authorList>
            <person name="Genoscope - CEA"/>
        </authorList>
    </citation>
    <scope>NUCLEOTIDE SEQUENCE</scope>
    <source>
        <strain evidence="6">CBS 1993</strain>
    </source>
</reference>
<evidence type="ECO:0000256" key="4">
    <source>
        <dbReference type="PROSITE-ProRule" id="PRU00453"/>
    </source>
</evidence>
<evidence type="ECO:0000313" key="7">
    <source>
        <dbReference type="Proteomes" id="UP000019384"/>
    </source>
</evidence>
<evidence type="ECO:0000259" key="5">
    <source>
        <dbReference type="PROSITE" id="PS51083"/>
    </source>
</evidence>
<dbReference type="OrthoDB" id="74807at2759"/>
<gene>
    <name evidence="6" type="ORF">KUCA_T00004778001</name>
</gene>
<evidence type="ECO:0000256" key="3">
    <source>
        <dbReference type="ARBA" id="ARBA00022833"/>
    </source>
</evidence>
<reference evidence="6" key="2">
    <citation type="submission" date="2014-02" db="EMBL/GenBank/DDBJ databases">
        <title>Complete DNA sequence of /Kuraishia capsulata/ illustrates novel genomic features among budding yeasts (/Saccharomycotina/).</title>
        <authorList>
            <person name="Morales L."/>
            <person name="Noel B."/>
            <person name="Porcel B."/>
            <person name="Marcet-Houben M."/>
            <person name="Hullo M-F."/>
            <person name="Sacerdot C."/>
            <person name="Tekaia F."/>
            <person name="Leh-Louis V."/>
            <person name="Despons L."/>
            <person name="Khanna V."/>
            <person name="Aury J-M."/>
            <person name="Barbe V."/>
            <person name="Couloux A."/>
            <person name="Labadie K."/>
            <person name="Pelletier E."/>
            <person name="Souciet J-L."/>
            <person name="Boekhout T."/>
            <person name="Gabaldon T."/>
            <person name="Wincker P."/>
            <person name="Dujon B."/>
        </authorList>
    </citation>
    <scope>NUCLEOTIDE SEQUENCE</scope>
    <source>
        <strain evidence="6">CBS 1993</strain>
    </source>
</reference>
<evidence type="ECO:0000256" key="2">
    <source>
        <dbReference type="ARBA" id="ARBA00022771"/>
    </source>
</evidence>
<dbReference type="GO" id="GO:0005634">
    <property type="term" value="C:nucleus"/>
    <property type="evidence" value="ECO:0007669"/>
    <property type="project" value="UniProtKB-ARBA"/>
</dbReference>
<evidence type="ECO:0000313" key="6">
    <source>
        <dbReference type="EMBL" id="CDK28793.1"/>
    </source>
</evidence>
<feature type="domain" description="HIT-type" evidence="5">
    <location>
        <begin position="154"/>
        <end position="186"/>
    </location>
</feature>
<keyword evidence="1" id="KW-0479">Metal-binding</keyword>
<sequence>MTGVEEIPRGGNPNIYFSSIYAVPGQNIQSGSGGAKRRKQVNYNLATMEANAYGTLRPELAIAERNANKRFAELSRENYNEQARIDIPKSGLILHSKNGDVLGGISKSSTSAVKRIMGSRKTLANYLDETDEKVLRSWELLEAKPDLQQLKKLCSVCGNNSPSVCMKCGARVCSVQCGSTHSETRCGY</sequence>
<dbReference type="InterPro" id="IPR007529">
    <property type="entry name" value="Znf_HIT"/>
</dbReference>
<keyword evidence="2 4" id="KW-0863">Zinc-finger</keyword>
<dbReference type="CDD" id="cd21437">
    <property type="entry name" value="zf-HIT_ZNHIT1_like"/>
    <property type="match status" value="1"/>
</dbReference>
<dbReference type="GO" id="GO:0006338">
    <property type="term" value="P:chromatin remodeling"/>
    <property type="evidence" value="ECO:0007669"/>
    <property type="project" value="InterPro"/>
</dbReference>
<dbReference type="STRING" id="1382522.W6MR16"/>
<name>W6MR16_9ASCO</name>
<protein>
    <recommendedName>
        <fullName evidence="5">HIT-type domain-containing protein</fullName>
    </recommendedName>
</protein>
<dbReference type="InterPro" id="IPR039723">
    <property type="entry name" value="Vps71/ZNHIT1"/>
</dbReference>
<proteinExistence type="predicted"/>
<dbReference type="GO" id="GO:0008270">
    <property type="term" value="F:zinc ion binding"/>
    <property type="evidence" value="ECO:0007669"/>
    <property type="project" value="UniProtKB-UniRule"/>
</dbReference>
<evidence type="ECO:0000256" key="1">
    <source>
        <dbReference type="ARBA" id="ARBA00022723"/>
    </source>
</evidence>
<dbReference type="RefSeq" id="XP_022460783.1">
    <property type="nucleotide sequence ID" value="XM_022605898.1"/>
</dbReference>
<dbReference type="EMBL" id="HG793130">
    <property type="protein sequence ID" value="CDK28793.1"/>
    <property type="molecule type" value="Genomic_DNA"/>
</dbReference>